<dbReference type="InParanoid" id="A0A1W4W658"/>
<dbReference type="GeneID" id="108733067"/>
<feature type="region of interest" description="Disordered" evidence="1">
    <location>
        <begin position="770"/>
        <end position="797"/>
    </location>
</feature>
<name>A0A1W4W658_AGRPL</name>
<feature type="compositionally biased region" description="Polar residues" evidence="1">
    <location>
        <begin position="979"/>
        <end position="991"/>
    </location>
</feature>
<evidence type="ECO:0000256" key="1">
    <source>
        <dbReference type="SAM" id="MobiDB-lite"/>
    </source>
</evidence>
<feature type="region of interest" description="Disordered" evidence="1">
    <location>
        <begin position="309"/>
        <end position="334"/>
    </location>
</feature>
<keyword evidence="2" id="KW-1185">Reference proteome</keyword>
<feature type="compositionally biased region" description="Polar residues" evidence="1">
    <location>
        <begin position="1148"/>
        <end position="1220"/>
    </location>
</feature>
<dbReference type="STRING" id="224129.A0A1W4W658"/>
<feature type="region of interest" description="Disordered" evidence="1">
    <location>
        <begin position="579"/>
        <end position="598"/>
    </location>
</feature>
<proteinExistence type="predicted"/>
<feature type="compositionally biased region" description="Polar residues" evidence="1">
    <location>
        <begin position="770"/>
        <end position="790"/>
    </location>
</feature>
<organism evidence="2 3">
    <name type="scientific">Agrilus planipennis</name>
    <name type="common">Emerald ash borer</name>
    <name type="synonym">Agrilus marcopoli</name>
    <dbReference type="NCBI Taxonomy" id="224129"/>
    <lineage>
        <taxon>Eukaryota</taxon>
        <taxon>Metazoa</taxon>
        <taxon>Ecdysozoa</taxon>
        <taxon>Arthropoda</taxon>
        <taxon>Hexapoda</taxon>
        <taxon>Insecta</taxon>
        <taxon>Pterygota</taxon>
        <taxon>Neoptera</taxon>
        <taxon>Endopterygota</taxon>
        <taxon>Coleoptera</taxon>
        <taxon>Polyphaga</taxon>
        <taxon>Elateriformia</taxon>
        <taxon>Buprestoidea</taxon>
        <taxon>Buprestidae</taxon>
        <taxon>Agrilinae</taxon>
        <taxon>Agrilus</taxon>
    </lineage>
</organism>
<dbReference type="FunCoup" id="A0A1W4W658">
    <property type="interactions" value="775"/>
</dbReference>
<dbReference type="KEGG" id="apln:108733067"/>
<feature type="region of interest" description="Disordered" evidence="1">
    <location>
        <begin position="409"/>
        <end position="429"/>
    </location>
</feature>
<protein>
    <submittedName>
        <fullName evidence="3">Nuclear pore complex protein DDB_G0274915 isoform X1</fullName>
    </submittedName>
</protein>
<feature type="region of interest" description="Disordered" evidence="1">
    <location>
        <begin position="1141"/>
        <end position="1242"/>
    </location>
</feature>
<feature type="region of interest" description="Disordered" evidence="1">
    <location>
        <begin position="663"/>
        <end position="691"/>
    </location>
</feature>
<accession>A0A1W4W658</accession>
<evidence type="ECO:0000313" key="2">
    <source>
        <dbReference type="Proteomes" id="UP000192223"/>
    </source>
</evidence>
<feature type="region of interest" description="Disordered" evidence="1">
    <location>
        <begin position="967"/>
        <end position="991"/>
    </location>
</feature>
<dbReference type="OrthoDB" id="7765355at2759"/>
<feature type="region of interest" description="Disordered" evidence="1">
    <location>
        <begin position="146"/>
        <end position="165"/>
    </location>
</feature>
<evidence type="ECO:0000313" key="3">
    <source>
        <dbReference type="RefSeq" id="XP_018319606.1"/>
    </source>
</evidence>
<dbReference type="Proteomes" id="UP000192223">
    <property type="component" value="Unplaced"/>
</dbReference>
<gene>
    <name evidence="3" type="primary">LOC108733067</name>
</gene>
<feature type="compositionally biased region" description="Polar residues" evidence="1">
    <location>
        <begin position="580"/>
        <end position="592"/>
    </location>
</feature>
<dbReference type="RefSeq" id="XP_018319606.1">
    <property type="nucleotide sequence ID" value="XM_018464104.1"/>
</dbReference>
<feature type="compositionally biased region" description="Low complexity" evidence="1">
    <location>
        <begin position="967"/>
        <end position="976"/>
    </location>
</feature>
<feature type="region of interest" description="Disordered" evidence="1">
    <location>
        <begin position="1303"/>
        <end position="1326"/>
    </location>
</feature>
<feature type="compositionally biased region" description="Polar residues" evidence="1">
    <location>
        <begin position="663"/>
        <end position="686"/>
    </location>
</feature>
<reference evidence="3" key="1">
    <citation type="submission" date="2025-08" db="UniProtKB">
        <authorList>
            <consortium name="RefSeq"/>
        </authorList>
    </citation>
    <scope>IDENTIFICATION</scope>
    <source>
        <tissue evidence="3">Entire body</tissue>
    </source>
</reference>
<sequence length="1326" mass="139291">MLKVCAVALLFLVLYVISSFTYIFTIVGAGILFIIFNDFHGNISLLDRFVHKTKTFLLTILHKGAPPTSKFSVTYKDSFWDMDKFNKSSSGSFYNWSEKSECFSPIYTSRLLPKYRTFAKATSTPLNSPISTPPPAERQRLSFSRNHQAKGYGDNNYEASPKSTSRTWSNLNLSTYADSRSYGLASRIVDYNAREEERDNRSTYKAQRAFPIVRLFKKELPVISAKPNTVTVHIAQPDAANYEAEQRKLILPSIMQEKQPQPAENTETRSVLDALKEISRKRIHPDNDLNIMQNGTCLSVKHSDNFNFSTNSKRTKEDLSLQETNDVTKKSSEKKRIDPAIPYVDPITASLTSSDKAFERELLGKKRKAKNNSYETQKSTKVLKLHSVETQTTNDLLSEQAPKDIEMKNSKEDSPEMVTKQQNPPLKVFDDKPLEINRKKRLALILGALSGQAPDFESIEGSSEAHSILSPANKSKQEKHVTFNETVEIRKIVSDDLSTSKSQQIPFSESTHTSVSTFTSLNTPTTFSTIISASNQATTTSTFSLPNPVLSSTANTLQKEPQNTQFKIQDNSKLEIVPQPKTSSEADQTPSSKPGGFKFDLKVPASQPQTNFFAPVVSSSSDSSVLQFKGPTNVTVSKQNSPSLSSKLPAPIIQFSGTTFGSAVTTTPPKLPTVNKQETSKSSTPPKSEAGLNFNLQAGGTQKLGTPSTSNMPPVTFTPPSTTKPVQFGMTTTTSSVMPFGGASFVKSPSKSSPFEKNVTSSMPQSLFKSNDASTASSSPFALPTTSTAPAKSPGFGVTSSATISPFSTPTTKAAPSFGSFMTQSSTTPSATPSFGFVSKTSSPTTSTFTKPTTFSFGGGNSAPSFGTDKTPSFSFVGGSSGGGGITGTTTAVSTNTSTSIALPAFGIVTTTPNIFGNTLSSSSTPFKGTTGTVSFGGVTAPTATTSSFGTVVVTTSSTFGNSSTGTSFTSGSKFSQPGFGSSNPTTSTTCGSNTQALPVFGRSTQARSTFDSSTTSAFAPNTTQSSLAFSSAPTFGANTSFGANSQPTPTFGSNTHAFGSSTLPATSSVFGSSFGSGTSAPPTTAPTFGSAVTQTSASTFGNPNATSTFASGAFGGNAFGPNTTQTGFGSSTATGFGSTATQAGFGSTPQSGFGSTNTHSGFGLTPQSAFGSAPQSTFGASTTQATGFGSNTQQPFGSAPQTSFGSSQQPAAFGSPNTQTGFGGTAPPPFGSSTQPAFGATTQSQSFSFGSVSGVSNPSTGVFSFGSVNDPNKPVPNFSAGSNFGAPQQPFNVPNFNAPAPGMFSIGSGGSNTAKSRSGRSRRRV</sequence>
<feature type="region of interest" description="Disordered" evidence="1">
    <location>
        <begin position="704"/>
        <end position="726"/>
    </location>
</feature>